<proteinExistence type="predicted"/>
<keyword evidence="2" id="KW-1185">Reference proteome</keyword>
<sequence>PCGAASRTRACAAATSTHTTAQLPARPRAPTPPLRTGVLCRCTCTLTAAWPTSTRGCLALCLWASWRCCRRWFWWWCATTRSACSGRAPTPYSAPCARPTPTWRCSG</sequence>
<evidence type="ECO:0000313" key="2">
    <source>
        <dbReference type="Proteomes" id="UP001140234"/>
    </source>
</evidence>
<feature type="non-terminal residue" evidence="1">
    <location>
        <position position="107"/>
    </location>
</feature>
<name>A0ACC1JKK8_9FUNG</name>
<organism evidence="1 2">
    <name type="scientific">Coemansia nantahalensis</name>
    <dbReference type="NCBI Taxonomy" id="2789366"/>
    <lineage>
        <taxon>Eukaryota</taxon>
        <taxon>Fungi</taxon>
        <taxon>Fungi incertae sedis</taxon>
        <taxon>Zoopagomycota</taxon>
        <taxon>Kickxellomycotina</taxon>
        <taxon>Kickxellomycetes</taxon>
        <taxon>Kickxellales</taxon>
        <taxon>Kickxellaceae</taxon>
        <taxon>Coemansia</taxon>
    </lineage>
</organism>
<comment type="caution">
    <text evidence="1">The sequence shown here is derived from an EMBL/GenBank/DDBJ whole genome shotgun (WGS) entry which is preliminary data.</text>
</comment>
<dbReference type="EMBL" id="JANBUJ010003411">
    <property type="protein sequence ID" value="KAJ2760772.1"/>
    <property type="molecule type" value="Genomic_DNA"/>
</dbReference>
<reference evidence="1" key="1">
    <citation type="submission" date="2022-07" db="EMBL/GenBank/DDBJ databases">
        <title>Phylogenomic reconstructions and comparative analyses of Kickxellomycotina fungi.</title>
        <authorList>
            <person name="Reynolds N.K."/>
            <person name="Stajich J.E."/>
            <person name="Barry K."/>
            <person name="Grigoriev I.V."/>
            <person name="Crous P."/>
            <person name="Smith M.E."/>
        </authorList>
    </citation>
    <scope>NUCLEOTIDE SEQUENCE</scope>
    <source>
        <strain evidence="1">CBS 109366</strain>
    </source>
</reference>
<dbReference type="Proteomes" id="UP001140234">
    <property type="component" value="Unassembled WGS sequence"/>
</dbReference>
<evidence type="ECO:0000313" key="1">
    <source>
        <dbReference type="EMBL" id="KAJ2760772.1"/>
    </source>
</evidence>
<gene>
    <name evidence="1" type="ORF">IWQ57_006220</name>
</gene>
<protein>
    <submittedName>
        <fullName evidence="1">Uncharacterized protein</fullName>
    </submittedName>
</protein>
<feature type="non-terminal residue" evidence="1">
    <location>
        <position position="1"/>
    </location>
</feature>
<accession>A0ACC1JKK8</accession>